<sequence>MKWLNAKSLRLLFVFVSQELRGRYVGSTMGIFWNLINPLVMISLYTLVFQVFLKMQTPDHPSYAAFIFCGLLPWMAISESLMRSTTTILENANLVKKVVFPTEILILNIVISSFIHELIGLVLFIILLLILGTPPGLASFLILFVFIIQIIFSIGLGFFFSTLNVYIRDVTPLLQAFLTLWFFLTPIVYPMDKIPAEYATYCRLNPLYSLIKMYRSLLLKNQVMQLQDLLIFSAYALGMFLIGLKYFQSNKLEFSDYI</sequence>
<keyword evidence="4 10" id="KW-1003">Cell membrane</keyword>
<protein>
    <recommendedName>
        <fullName evidence="10">Transport permease protein</fullName>
    </recommendedName>
</protein>
<dbReference type="GO" id="GO:0015920">
    <property type="term" value="P:lipopolysaccharide transport"/>
    <property type="evidence" value="ECO:0007669"/>
    <property type="project" value="TreeGrafter"/>
</dbReference>
<evidence type="ECO:0000256" key="8">
    <source>
        <dbReference type="ARBA" id="ARBA00022989"/>
    </source>
</evidence>
<feature type="transmembrane region" description="Helical" evidence="10">
    <location>
        <begin position="229"/>
        <end position="247"/>
    </location>
</feature>
<comment type="caution">
    <text evidence="12">The sequence shown here is derived from an EMBL/GenBank/DDBJ whole genome shotgun (WGS) entry which is preliminary data.</text>
</comment>
<dbReference type="GO" id="GO:0140359">
    <property type="term" value="F:ABC-type transporter activity"/>
    <property type="evidence" value="ECO:0007669"/>
    <property type="project" value="InterPro"/>
</dbReference>
<dbReference type="InterPro" id="IPR013525">
    <property type="entry name" value="ABC2_TM"/>
</dbReference>
<feature type="transmembrane region" description="Helical" evidence="10">
    <location>
        <begin position="63"/>
        <end position="83"/>
    </location>
</feature>
<keyword evidence="8 10" id="KW-1133">Transmembrane helix</keyword>
<dbReference type="PANTHER" id="PTHR30413">
    <property type="entry name" value="INNER MEMBRANE TRANSPORT PERMEASE"/>
    <property type="match status" value="1"/>
</dbReference>
<dbReference type="GO" id="GO:0043190">
    <property type="term" value="C:ATP-binding cassette (ABC) transporter complex"/>
    <property type="evidence" value="ECO:0007669"/>
    <property type="project" value="InterPro"/>
</dbReference>
<keyword evidence="3 10" id="KW-0813">Transport</keyword>
<gene>
    <name evidence="12" type="ORF">A2161_01805</name>
</gene>
<feature type="transmembrane region" description="Helical" evidence="10">
    <location>
        <begin position="172"/>
        <end position="189"/>
    </location>
</feature>
<name>A0A1F7RRH5_9BACT</name>
<reference evidence="12 13" key="1">
    <citation type="journal article" date="2016" name="Nat. Commun.">
        <title>Thousands of microbial genomes shed light on interconnected biogeochemical processes in an aquifer system.</title>
        <authorList>
            <person name="Anantharaman K."/>
            <person name="Brown C.T."/>
            <person name="Hug L.A."/>
            <person name="Sharon I."/>
            <person name="Castelle C.J."/>
            <person name="Probst A.J."/>
            <person name="Thomas B.C."/>
            <person name="Singh A."/>
            <person name="Wilkins M.J."/>
            <person name="Karaoz U."/>
            <person name="Brodie E.L."/>
            <person name="Williams K.H."/>
            <person name="Hubbard S.S."/>
            <person name="Banfield J.F."/>
        </authorList>
    </citation>
    <scope>NUCLEOTIDE SEQUENCE [LARGE SCALE GENOMIC DNA]</scope>
</reference>
<dbReference type="InterPro" id="IPR047817">
    <property type="entry name" value="ABC2_TM_bact-type"/>
</dbReference>
<feature type="domain" description="ABC transmembrane type-2" evidence="11">
    <location>
        <begin position="29"/>
        <end position="250"/>
    </location>
</feature>
<evidence type="ECO:0000256" key="4">
    <source>
        <dbReference type="ARBA" id="ARBA00022475"/>
    </source>
</evidence>
<evidence type="ECO:0000256" key="5">
    <source>
        <dbReference type="ARBA" id="ARBA00022597"/>
    </source>
</evidence>
<feature type="transmembrane region" description="Helical" evidence="10">
    <location>
        <begin position="31"/>
        <end position="51"/>
    </location>
</feature>
<feature type="transmembrane region" description="Helical" evidence="10">
    <location>
        <begin position="104"/>
        <end position="131"/>
    </location>
</feature>
<dbReference type="Proteomes" id="UP000179266">
    <property type="component" value="Unassembled WGS sequence"/>
</dbReference>
<dbReference type="AlphaFoldDB" id="A0A1F7RRH5"/>
<keyword evidence="5" id="KW-0762">Sugar transport</keyword>
<evidence type="ECO:0000313" key="12">
    <source>
        <dbReference type="EMBL" id="OGL43738.1"/>
    </source>
</evidence>
<dbReference type="InterPro" id="IPR000412">
    <property type="entry name" value="ABC_2_transport"/>
</dbReference>
<evidence type="ECO:0000256" key="7">
    <source>
        <dbReference type="ARBA" id="ARBA00022903"/>
    </source>
</evidence>
<evidence type="ECO:0000259" key="11">
    <source>
        <dbReference type="PROSITE" id="PS51012"/>
    </source>
</evidence>
<comment type="similarity">
    <text evidence="2 10">Belongs to the ABC-2 integral membrane protein family.</text>
</comment>
<evidence type="ECO:0000256" key="6">
    <source>
        <dbReference type="ARBA" id="ARBA00022692"/>
    </source>
</evidence>
<accession>A0A1F7RRH5</accession>
<evidence type="ECO:0000256" key="9">
    <source>
        <dbReference type="ARBA" id="ARBA00023136"/>
    </source>
</evidence>
<keyword evidence="7" id="KW-0972">Capsule biogenesis/degradation</keyword>
<dbReference type="EMBL" id="MGDD01000255">
    <property type="protein sequence ID" value="OGL43738.1"/>
    <property type="molecule type" value="Genomic_DNA"/>
</dbReference>
<evidence type="ECO:0000313" key="13">
    <source>
        <dbReference type="Proteomes" id="UP000179266"/>
    </source>
</evidence>
<evidence type="ECO:0000256" key="1">
    <source>
        <dbReference type="ARBA" id="ARBA00004651"/>
    </source>
</evidence>
<dbReference type="PANTHER" id="PTHR30413:SF10">
    <property type="entry name" value="CAPSULE POLYSACCHARIDE EXPORT INNER-MEMBRANE PROTEIN CTRC"/>
    <property type="match status" value="1"/>
</dbReference>
<organism evidence="12 13">
    <name type="scientific">Candidatus Schekmanbacteria bacterium RBG_13_48_7</name>
    <dbReference type="NCBI Taxonomy" id="1817878"/>
    <lineage>
        <taxon>Bacteria</taxon>
        <taxon>Candidatus Schekmaniibacteriota</taxon>
    </lineage>
</organism>
<dbReference type="PROSITE" id="PS51012">
    <property type="entry name" value="ABC_TM2"/>
    <property type="match status" value="1"/>
</dbReference>
<keyword evidence="6 10" id="KW-0812">Transmembrane</keyword>
<dbReference type="PRINTS" id="PR00164">
    <property type="entry name" value="ABC2TRNSPORT"/>
</dbReference>
<proteinExistence type="inferred from homology"/>
<comment type="subcellular location">
    <subcellularLocation>
        <location evidence="1 10">Cell membrane</location>
        <topology evidence="1 10">Multi-pass membrane protein</topology>
    </subcellularLocation>
</comment>
<evidence type="ECO:0000256" key="2">
    <source>
        <dbReference type="ARBA" id="ARBA00007783"/>
    </source>
</evidence>
<keyword evidence="9 10" id="KW-0472">Membrane</keyword>
<feature type="transmembrane region" description="Helical" evidence="10">
    <location>
        <begin position="137"/>
        <end position="160"/>
    </location>
</feature>
<evidence type="ECO:0000256" key="3">
    <source>
        <dbReference type="ARBA" id="ARBA00022448"/>
    </source>
</evidence>
<evidence type="ECO:0000256" key="10">
    <source>
        <dbReference type="RuleBase" id="RU361157"/>
    </source>
</evidence>
<dbReference type="Pfam" id="PF01061">
    <property type="entry name" value="ABC2_membrane"/>
    <property type="match status" value="1"/>
</dbReference>